<name>A0A7G9YH10_9EURY</name>
<sequence>MKTYARFLYLAFGLMALSMVFVTAGFGIEDSCDPSNCRKCHVQIYEEFTTTGAHTSLVCDDCHQNSDLDYSVPVSFNLSWLDVPVDTPHSAISVMCVDCHPNVLGELQDGLEAHRRFYMKSLELAVTPNAACIACHTHTDVNFKPMRKAYVSYDVSCDRNGYNVQWNESDELGTNRTDFAD</sequence>
<keyword evidence="1" id="KW-0472">Membrane</keyword>
<dbReference type="InterPro" id="IPR036280">
    <property type="entry name" value="Multihaem_cyt_sf"/>
</dbReference>
<protein>
    <submittedName>
        <fullName evidence="2">Uncharacterized protein</fullName>
    </submittedName>
</protein>
<organism evidence="2">
    <name type="scientific">Candidatus Methanogaster sp. ANME-2c ERB4</name>
    <dbReference type="NCBI Taxonomy" id="2759911"/>
    <lineage>
        <taxon>Archaea</taxon>
        <taxon>Methanobacteriati</taxon>
        <taxon>Methanobacteriota</taxon>
        <taxon>Stenosarchaea group</taxon>
        <taxon>Methanomicrobia</taxon>
        <taxon>Methanosarcinales</taxon>
        <taxon>ANME-2 cluster</taxon>
        <taxon>Candidatus Methanogasteraceae</taxon>
        <taxon>Candidatus Methanogaster</taxon>
    </lineage>
</organism>
<gene>
    <name evidence="2" type="ORF">POPKKDDM_00013</name>
</gene>
<dbReference type="EMBL" id="MT631255">
    <property type="protein sequence ID" value="QNO47294.1"/>
    <property type="molecule type" value="Genomic_DNA"/>
</dbReference>
<evidence type="ECO:0000313" key="2">
    <source>
        <dbReference type="EMBL" id="QNO47294.1"/>
    </source>
</evidence>
<accession>A0A7G9YH10</accession>
<keyword evidence="1" id="KW-1133">Transmembrane helix</keyword>
<dbReference type="SUPFAM" id="SSF48695">
    <property type="entry name" value="Multiheme cytochromes"/>
    <property type="match status" value="1"/>
</dbReference>
<feature type="transmembrane region" description="Helical" evidence="1">
    <location>
        <begin position="7"/>
        <end position="28"/>
    </location>
</feature>
<proteinExistence type="predicted"/>
<keyword evidence="1" id="KW-0812">Transmembrane</keyword>
<reference evidence="2" key="1">
    <citation type="submission" date="2020-06" db="EMBL/GenBank/DDBJ databases">
        <title>Unique genomic features of the anaerobic methanotrophic archaea.</title>
        <authorList>
            <person name="Chadwick G.L."/>
            <person name="Skennerton C.T."/>
            <person name="Laso-Perez R."/>
            <person name="Leu A.O."/>
            <person name="Speth D.R."/>
            <person name="Yu H."/>
            <person name="Morgan-Lang C."/>
            <person name="Hatzenpichler R."/>
            <person name="Goudeau D."/>
            <person name="Malmstrom R."/>
            <person name="Brazelton W.J."/>
            <person name="Woyke T."/>
            <person name="Hallam S.J."/>
            <person name="Tyson G.W."/>
            <person name="Wegener G."/>
            <person name="Boetius A."/>
            <person name="Orphan V."/>
        </authorList>
    </citation>
    <scope>NUCLEOTIDE SEQUENCE</scope>
</reference>
<dbReference type="AlphaFoldDB" id="A0A7G9YH10"/>
<evidence type="ECO:0000256" key="1">
    <source>
        <dbReference type="SAM" id="Phobius"/>
    </source>
</evidence>